<evidence type="ECO:0000313" key="3">
    <source>
        <dbReference type="Proteomes" id="UP001631949"/>
    </source>
</evidence>
<keyword evidence="3" id="KW-1185">Reference proteome</keyword>
<reference evidence="2 3" key="1">
    <citation type="journal article" date="2016" name="Int. J. Syst. Evol. Microbiol.">
        <title>Peptococcus simiae sp. nov., isolated from rhesus macaque faeces and emended description of the genus Peptococcus.</title>
        <authorList>
            <person name="Shkoporov A.N."/>
            <person name="Efimov B.A."/>
            <person name="Kondova I."/>
            <person name="Ouwerling B."/>
            <person name="Chaplin A.V."/>
            <person name="Shcherbakova V.A."/>
            <person name="Langermans J.A.M."/>
        </authorList>
    </citation>
    <scope>NUCLEOTIDE SEQUENCE [LARGE SCALE GENOMIC DNA]</scope>
    <source>
        <strain evidence="2 3">M108</strain>
    </source>
</reference>
<organism evidence="2 3">
    <name type="scientific">Peptococcus simiae</name>
    <dbReference type="NCBI Taxonomy" id="1643805"/>
    <lineage>
        <taxon>Bacteria</taxon>
        <taxon>Bacillati</taxon>
        <taxon>Bacillota</taxon>
        <taxon>Clostridia</taxon>
        <taxon>Eubacteriales</taxon>
        <taxon>Peptococcaceae</taxon>
        <taxon>Peptococcus</taxon>
    </lineage>
</organism>
<dbReference type="Pfam" id="PF09012">
    <property type="entry name" value="FeoC"/>
    <property type="match status" value="1"/>
</dbReference>
<protein>
    <submittedName>
        <fullName evidence="2">FeoC-like transcriptional regulator</fullName>
    </submittedName>
</protein>
<dbReference type="InterPro" id="IPR036388">
    <property type="entry name" value="WH-like_DNA-bd_sf"/>
</dbReference>
<name>A0ABW9GZ50_9FIRM</name>
<gene>
    <name evidence="2" type="ORF">ACKQTC_05640</name>
</gene>
<comment type="caution">
    <text evidence="2">The sequence shown here is derived from an EMBL/GenBank/DDBJ whole genome shotgun (WGS) entry which is preliminary data.</text>
</comment>
<sequence>MSILDVLGQPGLCTSLEVAETLGMSLERVEAQLAYYERLGYIQKVPLTTGCGKACGHCRGCGLQKAEKQTPAYWERVK</sequence>
<evidence type="ECO:0000259" key="1">
    <source>
        <dbReference type="Pfam" id="PF09012"/>
    </source>
</evidence>
<accession>A0ABW9GZ50</accession>
<dbReference type="InterPro" id="IPR015102">
    <property type="entry name" value="Tscrpt_reg_HTH_FeoC"/>
</dbReference>
<dbReference type="SUPFAM" id="SSF46785">
    <property type="entry name" value="Winged helix' DNA-binding domain"/>
    <property type="match status" value="1"/>
</dbReference>
<evidence type="ECO:0000313" key="2">
    <source>
        <dbReference type="EMBL" id="MFM9413841.1"/>
    </source>
</evidence>
<dbReference type="EMBL" id="JBJUVG010000006">
    <property type="protein sequence ID" value="MFM9413841.1"/>
    <property type="molecule type" value="Genomic_DNA"/>
</dbReference>
<dbReference type="InterPro" id="IPR036390">
    <property type="entry name" value="WH_DNA-bd_sf"/>
</dbReference>
<dbReference type="Proteomes" id="UP001631949">
    <property type="component" value="Unassembled WGS sequence"/>
</dbReference>
<proteinExistence type="predicted"/>
<feature type="domain" description="Transcriptional regulator HTH-type FeoC" evidence="1">
    <location>
        <begin position="17"/>
        <end position="60"/>
    </location>
</feature>
<dbReference type="Gene3D" id="1.10.10.10">
    <property type="entry name" value="Winged helix-like DNA-binding domain superfamily/Winged helix DNA-binding domain"/>
    <property type="match status" value="1"/>
</dbReference>
<dbReference type="RefSeq" id="WP_408977454.1">
    <property type="nucleotide sequence ID" value="NZ_JBJUVG010000006.1"/>
</dbReference>